<feature type="compositionally biased region" description="Basic and acidic residues" evidence="1">
    <location>
        <begin position="700"/>
        <end position="725"/>
    </location>
</feature>
<dbReference type="SUPFAM" id="SSF82199">
    <property type="entry name" value="SET domain"/>
    <property type="match status" value="1"/>
</dbReference>
<protein>
    <submittedName>
        <fullName evidence="3">Eukaryotic huntingtin interacting protein B</fullName>
    </submittedName>
</protein>
<dbReference type="Gene3D" id="2.170.270.10">
    <property type="entry name" value="SET domain"/>
    <property type="match status" value="1"/>
</dbReference>
<feature type="compositionally biased region" description="Basic and acidic residues" evidence="1">
    <location>
        <begin position="752"/>
        <end position="763"/>
    </location>
</feature>
<keyword evidence="4" id="KW-1185">Reference proteome</keyword>
<dbReference type="Gene3D" id="1.25.40.20">
    <property type="entry name" value="Ankyrin repeat-containing domain"/>
    <property type="match status" value="1"/>
</dbReference>
<accession>A0A0W0XL26</accession>
<feature type="domain" description="SET" evidence="2">
    <location>
        <begin position="318"/>
        <end position="427"/>
    </location>
</feature>
<sequence length="798" mass="90599">MIDTLLFDDKVVDEITKQHPEMPISAILEFIVFHELKKHYSIEDWDLADTACVDYQTIIALYNRLKSTIPLVIQNERTHRIILDKVSLFFALVKAAEGLLKSAITVSGSIDTVRRLPDNGSLSNTIKEESIQGKLLHSRALITMAYNLISTRETLSRNHFEQPIPEVSEEDKRLLKYDSLHSFHQLPNHLFLINMKLWESVYAKTPQMIAILNSIKPSNPAAPHQPEANKEREVIEDISDEDQIPASGNENPPLISLDKDVDFDRLSGEAFKEPLVFHMDDEDHQKQLALEESFTYTHNSSDLDSKLDVTGINLLFGGKGVLARTGIKAKEIFCVYEGMRISEDDVNGIPKEELNTHYFMRLGQSKTIIDARLSGNVARFFNESKHTPNAEFRKRPIKLEDGRISFEIVVMAIRDIEPGEQILVNYSDDYDYGDIQRVFLHHSDGPYNSKQLLHKYQQEYSKTAVLFRNKGENEETHTPGELNGLYFDAVEKAILPVALADILAGKKEVRTLEHPDLPVLFITPENELQENNTTERLSSLMIASYLGLAEGVEALLKMKADPAMQSRRAGLSSFHMVMAGEYYGVSSGDAKSRRKIIELFKKEKVSLMLEDDDGLTVFDWALRLKTTECLEELIKDLRPTTFSKLLEHKSSASDKLTSLMAEGKLAHCQVILKKIGQKSYVYSSEIKKLFEEWTQRDKLKSSKEATSEASPKMDDETIQPRESKRQRTSKRNKMGVTDASFFSGQNKKRKQEAKGESRLEGSEKPPALTDSGEETVLRIRTRQKIHQETPSDPSPGRK</sequence>
<dbReference type="PROSITE" id="PS50280">
    <property type="entry name" value="SET"/>
    <property type="match status" value="1"/>
</dbReference>
<dbReference type="STRING" id="45073.Lqui_2731"/>
<dbReference type="InterPro" id="IPR001214">
    <property type="entry name" value="SET_dom"/>
</dbReference>
<gene>
    <name evidence="3" type="ORF">Lqui_2731</name>
</gene>
<evidence type="ECO:0000256" key="1">
    <source>
        <dbReference type="SAM" id="MobiDB-lite"/>
    </source>
</evidence>
<reference evidence="3 4" key="1">
    <citation type="submission" date="2015-11" db="EMBL/GenBank/DDBJ databases">
        <title>Genomic analysis of 38 Legionella species identifies large and diverse effector repertoires.</title>
        <authorList>
            <person name="Burstein D."/>
            <person name="Amaro F."/>
            <person name="Zusman T."/>
            <person name="Lifshitz Z."/>
            <person name="Cohen O."/>
            <person name="Gilbert J.A."/>
            <person name="Pupko T."/>
            <person name="Shuman H.A."/>
            <person name="Segal G."/>
        </authorList>
    </citation>
    <scope>NUCLEOTIDE SEQUENCE [LARGE SCALE GENOMIC DNA]</scope>
    <source>
        <strain evidence="3 4">CDC#1442-AUS-E</strain>
    </source>
</reference>
<dbReference type="SMART" id="SM00317">
    <property type="entry name" value="SET"/>
    <property type="match status" value="1"/>
</dbReference>
<dbReference type="AlphaFoldDB" id="A0A0W0XL26"/>
<dbReference type="EMBL" id="LNYS01000025">
    <property type="protein sequence ID" value="KTD45260.1"/>
    <property type="molecule type" value="Genomic_DNA"/>
</dbReference>
<dbReference type="Pfam" id="PF00856">
    <property type="entry name" value="SET"/>
    <property type="match status" value="1"/>
</dbReference>
<dbReference type="InterPro" id="IPR046341">
    <property type="entry name" value="SET_dom_sf"/>
</dbReference>
<dbReference type="RefSeq" id="WP_160037278.1">
    <property type="nucleotide sequence ID" value="NZ_CAAAIK010000004.1"/>
</dbReference>
<evidence type="ECO:0000259" key="2">
    <source>
        <dbReference type="PROSITE" id="PS50280"/>
    </source>
</evidence>
<dbReference type="InterPro" id="IPR036770">
    <property type="entry name" value="Ankyrin_rpt-contain_sf"/>
</dbReference>
<proteinExistence type="predicted"/>
<dbReference type="Proteomes" id="UP000054618">
    <property type="component" value="Unassembled WGS sequence"/>
</dbReference>
<dbReference type="SUPFAM" id="SSF48403">
    <property type="entry name" value="Ankyrin repeat"/>
    <property type="match status" value="1"/>
</dbReference>
<evidence type="ECO:0000313" key="3">
    <source>
        <dbReference type="EMBL" id="KTD45260.1"/>
    </source>
</evidence>
<feature type="region of interest" description="Disordered" evidence="1">
    <location>
        <begin position="700"/>
        <end position="798"/>
    </location>
</feature>
<comment type="caution">
    <text evidence="3">The sequence shown here is derived from an EMBL/GenBank/DDBJ whole genome shotgun (WGS) entry which is preliminary data.</text>
</comment>
<evidence type="ECO:0000313" key="4">
    <source>
        <dbReference type="Proteomes" id="UP000054618"/>
    </source>
</evidence>
<organism evidence="3 4">
    <name type="scientific">Legionella quinlivanii</name>
    <dbReference type="NCBI Taxonomy" id="45073"/>
    <lineage>
        <taxon>Bacteria</taxon>
        <taxon>Pseudomonadati</taxon>
        <taxon>Pseudomonadota</taxon>
        <taxon>Gammaproteobacteria</taxon>
        <taxon>Legionellales</taxon>
        <taxon>Legionellaceae</taxon>
        <taxon>Legionella</taxon>
    </lineage>
</organism>
<name>A0A0W0XL26_9GAMM</name>
<dbReference type="PATRIC" id="fig|45073.5.peg.2907"/>